<gene>
    <name evidence="3" type="ORF">C361_00625</name>
</gene>
<evidence type="ECO:0000256" key="1">
    <source>
        <dbReference type="SAM" id="MobiDB-lite"/>
    </source>
</evidence>
<evidence type="ECO:0000313" key="3">
    <source>
        <dbReference type="EMBL" id="OXG28971.1"/>
    </source>
</evidence>
<dbReference type="GO" id="GO:0032040">
    <property type="term" value="C:small-subunit processome"/>
    <property type="evidence" value="ECO:0007669"/>
    <property type="project" value="TreeGrafter"/>
</dbReference>
<sequence>MSLFGQIKRHNPAKPRRSPLPTSAWDDDRRFGLSGPSAYSRWFTTLYIPLRLPFGRPSDSHSLSSGSSLGSPRPYHTKPRTRHLKIYLPIPPRLYARIPRLNSPIRVLLLLIVSVIVGFFLLGFRKTRQGERTWSPPFVDPDTMVITPEEAAMVWEWEILSGHYPSTEHPPDHLPLSPSLKNPVVPAALLPSPSSPSPLVAYQNRADKFPSAHLAGNGPERHYLSVWDMRESQPGFPARPMPGSILDLDIVLEKCDLGTNKYVRDCLEFLRIGGGLDIGKRVRRGNYLTQYKQLYYEESTPSQSHSMAPRNVKQSTGGSKTPLTLPDPYDIPASFDSRDACDPLHPRIFHIFWTGPFTDKPYMAVMSFLFTQNLGLDKPVDAVSDTASVVRGTCRPQLWLWINPGPAAAVPNPSAKREMYEQLATNPWSAPFLHERFRDVVKFKMWNTTEQLDGVAELRDHWRKMPIFNSGGNTYGDPLGKAEDEVTEEIEDESGKTASPKKKGGLFEKVGSSSESDYDRLSVILSDMARFIVTHRFGGIYLDADTIFLRDWEELWNYRGQFAYRWSWHEKYNTAVLKLHKGSALSTFLFKTALENGLDFHPMTVSRYLKDAGLDKLLFRVPDALFDPAWLNMERYQRDRPPFPYFPEFSVFFSNDKFDTAGPQPLGFDGFFRGAFSYHFHNFWWLPFDPSRNFPDLGHRFIKGERALRDAARSSSSGQAAQLVGDDVEPRDVLDPSQESVEGGADITSREDMDDELDLSWSTVLKRSFEGFLRGERPNAYGEWLEWGD</sequence>
<dbReference type="InterPro" id="IPR029044">
    <property type="entry name" value="Nucleotide-diphossugar_trans"/>
</dbReference>
<dbReference type="EMBL" id="AMKT01000010">
    <property type="protein sequence ID" value="OXG28971.1"/>
    <property type="molecule type" value="Genomic_DNA"/>
</dbReference>
<keyword evidence="2" id="KW-0472">Membrane</keyword>
<organism evidence="3 4">
    <name type="scientific">Cryptococcus neoformans Tu259-1</name>
    <dbReference type="NCBI Taxonomy" id="1230072"/>
    <lineage>
        <taxon>Eukaryota</taxon>
        <taxon>Fungi</taxon>
        <taxon>Dikarya</taxon>
        <taxon>Basidiomycota</taxon>
        <taxon>Agaricomycotina</taxon>
        <taxon>Tremellomycetes</taxon>
        <taxon>Tremellales</taxon>
        <taxon>Cryptococcaceae</taxon>
        <taxon>Cryptococcus</taxon>
        <taxon>Cryptococcus neoformans species complex</taxon>
    </lineage>
</organism>
<keyword evidence="2" id="KW-0812">Transmembrane</keyword>
<dbReference type="GO" id="GO:0000462">
    <property type="term" value="P:maturation of SSU-rRNA from tricistronic rRNA transcript (SSU-rRNA, 5.8S rRNA, LSU-rRNA)"/>
    <property type="evidence" value="ECO:0007669"/>
    <property type="project" value="TreeGrafter"/>
</dbReference>
<feature type="region of interest" description="Disordered" evidence="1">
    <location>
        <begin position="478"/>
        <end position="513"/>
    </location>
</feature>
<name>A0A854QP46_CRYNE</name>
<dbReference type="PANTHER" id="PTHR22851">
    <property type="entry name" value="U3 SMALL NUCLEOLAR RNA U3 SNORNA ASSOCIATED PROTEIN"/>
    <property type="match status" value="1"/>
</dbReference>
<dbReference type="Gene3D" id="3.90.550.20">
    <property type="match status" value="1"/>
</dbReference>
<accession>A0A854QP46</accession>
<feature type="compositionally biased region" description="Polar residues" evidence="1">
    <location>
        <begin position="299"/>
        <end position="322"/>
    </location>
</feature>
<evidence type="ECO:0000256" key="2">
    <source>
        <dbReference type="SAM" id="Phobius"/>
    </source>
</evidence>
<dbReference type="Proteomes" id="UP000199727">
    <property type="component" value="Unassembled WGS sequence"/>
</dbReference>
<dbReference type="OrthoDB" id="108365at2759"/>
<reference evidence="3 4" key="1">
    <citation type="submission" date="2017-06" db="EMBL/GenBank/DDBJ databases">
        <title>Global population genomics of the pathogenic fungus Cryptococcus neoformans var. grubii.</title>
        <authorList>
            <person name="Cuomo C."/>
            <person name="Litvintseva A."/>
            <person name="Chen Y."/>
            <person name="Young S."/>
            <person name="Zeng Q."/>
            <person name="Chapman S."/>
            <person name="Gujja S."/>
            <person name="Saif S."/>
            <person name="Birren B."/>
        </authorList>
    </citation>
    <scope>NUCLEOTIDE SEQUENCE [LARGE SCALE GENOMIC DNA]</scope>
    <source>
        <strain evidence="3 4">Tu259-1</strain>
    </source>
</reference>
<comment type="caution">
    <text evidence="3">The sequence shown here is derived from an EMBL/GenBank/DDBJ whole genome shotgun (WGS) entry which is preliminary data.</text>
</comment>
<evidence type="ECO:0000313" key="4">
    <source>
        <dbReference type="Proteomes" id="UP000199727"/>
    </source>
</evidence>
<feature type="transmembrane region" description="Helical" evidence="2">
    <location>
        <begin position="107"/>
        <end position="124"/>
    </location>
</feature>
<keyword evidence="2" id="KW-1133">Transmembrane helix</keyword>
<feature type="region of interest" description="Disordered" evidence="1">
    <location>
        <begin position="713"/>
        <end position="756"/>
    </location>
</feature>
<feature type="region of interest" description="Disordered" evidence="1">
    <location>
        <begin position="1"/>
        <end position="23"/>
    </location>
</feature>
<dbReference type="InterPro" id="IPR051733">
    <property type="entry name" value="WD_repeat_DCAF13/WDSOF1"/>
</dbReference>
<dbReference type="PANTHER" id="PTHR22851:SF1">
    <property type="entry name" value="GLYCOSYLTRANSFERASE FAMILY 32 PROTEIN"/>
    <property type="match status" value="1"/>
</dbReference>
<protein>
    <submittedName>
        <fullName evidence="3">WD repeat and SOF domain-containing protein 1</fullName>
    </submittedName>
</protein>
<dbReference type="AlphaFoldDB" id="A0A854QP46"/>
<feature type="compositionally biased region" description="Basic residues" evidence="1">
    <location>
        <begin position="7"/>
        <end position="17"/>
    </location>
</feature>
<dbReference type="SUPFAM" id="SSF53448">
    <property type="entry name" value="Nucleotide-diphospho-sugar transferases"/>
    <property type="match status" value="1"/>
</dbReference>
<feature type="compositionally biased region" description="Low complexity" evidence="1">
    <location>
        <begin position="713"/>
        <end position="722"/>
    </location>
</feature>
<proteinExistence type="predicted"/>
<feature type="region of interest" description="Disordered" evidence="1">
    <location>
        <begin position="299"/>
        <end position="325"/>
    </location>
</feature>